<evidence type="ECO:0000313" key="3">
    <source>
        <dbReference type="EMBL" id="PIK54484.1"/>
    </source>
</evidence>
<protein>
    <recommendedName>
        <fullName evidence="2">Rab GDP dissociation inhibitor</fullName>
    </recommendedName>
</protein>
<dbReference type="STRING" id="307972.A0A2G8L2K4"/>
<dbReference type="SUPFAM" id="SSF51905">
    <property type="entry name" value="FAD/NAD(P)-binding domain"/>
    <property type="match status" value="2"/>
</dbReference>
<gene>
    <name evidence="3" type="ORF">BSL78_08618</name>
</gene>
<name>A0A2G8L2K4_STIJA</name>
<organism evidence="3 4">
    <name type="scientific">Stichopus japonicus</name>
    <name type="common">Sea cucumber</name>
    <dbReference type="NCBI Taxonomy" id="307972"/>
    <lineage>
        <taxon>Eukaryota</taxon>
        <taxon>Metazoa</taxon>
        <taxon>Echinodermata</taxon>
        <taxon>Eleutherozoa</taxon>
        <taxon>Echinozoa</taxon>
        <taxon>Holothuroidea</taxon>
        <taxon>Aspidochirotacea</taxon>
        <taxon>Aspidochirotida</taxon>
        <taxon>Stichopodidae</taxon>
        <taxon>Apostichopus</taxon>
    </lineage>
</organism>
<dbReference type="InterPro" id="IPR036188">
    <property type="entry name" value="FAD/NAD-bd_sf"/>
</dbReference>
<comment type="similarity">
    <text evidence="1 2">Belongs to the Rab GDI family.</text>
</comment>
<dbReference type="PANTHER" id="PTHR11787">
    <property type="entry name" value="RAB GDP-DISSOCIATION INHIBITOR"/>
    <property type="match status" value="1"/>
</dbReference>
<keyword evidence="2" id="KW-0343">GTPase activation</keyword>
<dbReference type="EMBL" id="MRZV01000247">
    <property type="protein sequence ID" value="PIK54484.1"/>
    <property type="molecule type" value="Genomic_DNA"/>
</dbReference>
<dbReference type="GO" id="GO:0005096">
    <property type="term" value="F:GTPase activator activity"/>
    <property type="evidence" value="ECO:0007669"/>
    <property type="project" value="UniProtKB-KW"/>
</dbReference>
<dbReference type="PRINTS" id="PR00892">
    <property type="entry name" value="RABGDI"/>
</dbReference>
<dbReference type="PRINTS" id="PR00891">
    <property type="entry name" value="RABGDIREP"/>
</dbReference>
<keyword evidence="4" id="KW-1185">Reference proteome</keyword>
<comment type="subcellular location">
    <subcellularLocation>
        <location evidence="2">Cytoplasm</location>
    </subcellularLocation>
</comment>
<accession>A0A2G8L2K4</accession>
<comment type="function">
    <text evidence="2">Regulates the GDP/GTP exchange reaction of most RAB proteins by inhibiting the dissociation of GDP from them, and the subsequent binding of GTP.</text>
</comment>
<dbReference type="GO" id="GO:0016192">
    <property type="term" value="P:vesicle-mediated transport"/>
    <property type="evidence" value="ECO:0007669"/>
    <property type="project" value="TreeGrafter"/>
</dbReference>
<feature type="non-terminal residue" evidence="3">
    <location>
        <position position="1"/>
    </location>
</feature>
<dbReference type="FunFam" id="3.30.519.10:FF:000005">
    <property type="entry name" value="Rab GDP dissociation inhibitor"/>
    <property type="match status" value="1"/>
</dbReference>
<dbReference type="GO" id="GO:0005093">
    <property type="term" value="F:Rab GDP-dissociation inhibitor activity"/>
    <property type="evidence" value="ECO:0007669"/>
    <property type="project" value="InterPro"/>
</dbReference>
<dbReference type="GO" id="GO:0007264">
    <property type="term" value="P:small GTPase-mediated signal transduction"/>
    <property type="evidence" value="ECO:0007669"/>
    <property type="project" value="InterPro"/>
</dbReference>
<reference evidence="3 4" key="1">
    <citation type="journal article" date="2017" name="PLoS Biol.">
        <title>The sea cucumber genome provides insights into morphological evolution and visceral regeneration.</title>
        <authorList>
            <person name="Zhang X."/>
            <person name="Sun L."/>
            <person name="Yuan J."/>
            <person name="Sun Y."/>
            <person name="Gao Y."/>
            <person name="Zhang L."/>
            <person name="Li S."/>
            <person name="Dai H."/>
            <person name="Hamel J.F."/>
            <person name="Liu C."/>
            <person name="Yu Y."/>
            <person name="Liu S."/>
            <person name="Lin W."/>
            <person name="Guo K."/>
            <person name="Jin S."/>
            <person name="Xu P."/>
            <person name="Storey K.B."/>
            <person name="Huan P."/>
            <person name="Zhang T."/>
            <person name="Zhou Y."/>
            <person name="Zhang J."/>
            <person name="Lin C."/>
            <person name="Li X."/>
            <person name="Xing L."/>
            <person name="Huo D."/>
            <person name="Sun M."/>
            <person name="Wang L."/>
            <person name="Mercier A."/>
            <person name="Li F."/>
            <person name="Yang H."/>
            <person name="Xiang J."/>
        </authorList>
    </citation>
    <scope>NUCLEOTIDE SEQUENCE [LARGE SCALE GENOMIC DNA]</scope>
    <source>
        <strain evidence="3">Shaxun</strain>
        <tissue evidence="3">Muscle</tissue>
    </source>
</reference>
<dbReference type="Gene3D" id="3.30.519.10">
    <property type="entry name" value="Guanine Nucleotide Dissociation Inhibitor, domain 2"/>
    <property type="match status" value="1"/>
</dbReference>
<evidence type="ECO:0000256" key="1">
    <source>
        <dbReference type="ARBA" id="ARBA00005593"/>
    </source>
</evidence>
<dbReference type="Gene3D" id="3.50.50.60">
    <property type="entry name" value="FAD/NAD(P)-binding domain"/>
    <property type="match status" value="1"/>
</dbReference>
<dbReference type="Gene3D" id="1.10.405.10">
    <property type="entry name" value="Guanine Nucleotide Dissociation Inhibitor, domain 1"/>
    <property type="match status" value="1"/>
</dbReference>
<proteinExistence type="inferred from homology"/>
<dbReference type="AlphaFoldDB" id="A0A2G8L2K4"/>
<dbReference type="OrthoDB" id="9446342at2759"/>
<dbReference type="FunFam" id="1.10.405.10:FF:000001">
    <property type="entry name" value="Rab GDP dissociation inhibitor"/>
    <property type="match status" value="1"/>
</dbReference>
<dbReference type="Proteomes" id="UP000230750">
    <property type="component" value="Unassembled WGS sequence"/>
</dbReference>
<comment type="caution">
    <text evidence="3">The sequence shown here is derived from an EMBL/GenBank/DDBJ whole genome shotgun (WGS) entry which is preliminary data.</text>
</comment>
<dbReference type="PANTHER" id="PTHR11787:SF8">
    <property type="entry name" value="RAB GDP DISSOCIATION INHIBITOR"/>
    <property type="match status" value="1"/>
</dbReference>
<dbReference type="Pfam" id="PF00996">
    <property type="entry name" value="GDI"/>
    <property type="match status" value="1"/>
</dbReference>
<evidence type="ECO:0000313" key="4">
    <source>
        <dbReference type="Proteomes" id="UP000230750"/>
    </source>
</evidence>
<dbReference type="InterPro" id="IPR000806">
    <property type="entry name" value="RabGDI"/>
</dbReference>
<keyword evidence="2" id="KW-0963">Cytoplasm</keyword>
<sequence length="409" mass="45793">ECVLSGLLSVAGKKVLHMDRNSYYGGESTSMTPLAELYKHFKQDPSFASKSEKDWNVDLIPKFLMANGQLVKLLIHSEVTRYLEFKSVEGSFVFKGGKVYKVPSTDKEALSSSLMGIFEKRRCANFFKFCYGYNPDDPKTHKGVTEKTTMKELFDMHNLDKTTQDFTGHALALYREDSYLEKSCIETIRRIQLYTQSLERYGKSPYLYPLYGLGELPQGFARCHHGRERPGDGVTSEGETAKCGVVIGDPSYFPDKVKEVGKVVRCICILNHPIPNTNDGLSCQIIIPQNQVGRTCDIYVSCVSYSHNVAEKGFYIATVSTTVETDNPEKELEPGLKLLGPISEKFVSVSSLFEPIDDGSESKIFISSSFDATTHFETTCDDIVSMYKRITGTDFDFSKMKSTVDSVEG</sequence>
<evidence type="ECO:0000256" key="2">
    <source>
        <dbReference type="RuleBase" id="RU363124"/>
    </source>
</evidence>
<dbReference type="InterPro" id="IPR018203">
    <property type="entry name" value="GDP_dissociation_inhibitor"/>
</dbReference>
<dbReference type="GO" id="GO:0005737">
    <property type="term" value="C:cytoplasm"/>
    <property type="evidence" value="ECO:0007669"/>
    <property type="project" value="UniProtKB-SubCell"/>
</dbReference>
<dbReference type="GO" id="GO:0015031">
    <property type="term" value="P:protein transport"/>
    <property type="evidence" value="ECO:0007669"/>
    <property type="project" value="InterPro"/>
</dbReference>